<dbReference type="InterPro" id="IPR025846">
    <property type="entry name" value="TBL_N"/>
</dbReference>
<keyword evidence="4" id="KW-0735">Signal-anchor</keyword>
<sequence length="470" mass="52882">MVSFSSTSLFMESKRLSFSDQLLSSPRRKIVSPFGVCIVLFFIFLGAVFSNISSKRPTGDSSFLSWPFCGAFASCSNNSASGGNGVLQTVQRPVNETLKANATGSVQSPDFLGSEGKDKVFEDAQVGNKSEKLQGGSFIVGEGSVVVKTDERNVSSSGRNTISMDGTGGGNESERDPFDDVKNETVSGKENVNGNSTGKYGHSSRDAEVESLQVGNVGNYSNNGTDAPANRSYEDCDMFKGRWVRDDTMPYYPPGSCPYIDRDFECHLNGRPDNEFLKWRWQPDDCDIPRFNATDFLVRLRGKKLVFVGDSLNRNMWESLVCLLRHAVEDKNRVYEISGRHEFKKKGFFAIRFEDYNCSVDFVSSPFLVKQSSFRGKNGSFDTLRLDLMDETTSMYHDADVMIFNTGHWWTHEKTSRGEDYYQEGDYVHPRLKALEAYKRALTTWGRWVDRNVDGNRTQVIFRGYSVTHF</sequence>
<evidence type="ECO:0000256" key="5">
    <source>
        <dbReference type="ARBA" id="ARBA00022989"/>
    </source>
</evidence>
<evidence type="ECO:0000256" key="4">
    <source>
        <dbReference type="ARBA" id="ARBA00022968"/>
    </source>
</evidence>
<evidence type="ECO:0000259" key="10">
    <source>
        <dbReference type="Pfam" id="PF14416"/>
    </source>
</evidence>
<organism evidence="11">
    <name type="scientific">Sesamum radiatum</name>
    <name type="common">Black benniseed</name>
    <dbReference type="NCBI Taxonomy" id="300843"/>
    <lineage>
        <taxon>Eukaryota</taxon>
        <taxon>Viridiplantae</taxon>
        <taxon>Streptophyta</taxon>
        <taxon>Embryophyta</taxon>
        <taxon>Tracheophyta</taxon>
        <taxon>Spermatophyta</taxon>
        <taxon>Magnoliopsida</taxon>
        <taxon>eudicotyledons</taxon>
        <taxon>Gunneridae</taxon>
        <taxon>Pentapetalae</taxon>
        <taxon>asterids</taxon>
        <taxon>lamiids</taxon>
        <taxon>Lamiales</taxon>
        <taxon>Pedaliaceae</taxon>
        <taxon>Sesamum</taxon>
    </lineage>
</organism>
<feature type="compositionally biased region" description="Polar residues" evidence="7">
    <location>
        <begin position="184"/>
        <end position="198"/>
    </location>
</feature>
<dbReference type="GO" id="GO:0005794">
    <property type="term" value="C:Golgi apparatus"/>
    <property type="evidence" value="ECO:0007669"/>
    <property type="project" value="TreeGrafter"/>
</dbReference>
<dbReference type="InterPro" id="IPR029962">
    <property type="entry name" value="TBL"/>
</dbReference>
<dbReference type="GO" id="GO:0016020">
    <property type="term" value="C:membrane"/>
    <property type="evidence" value="ECO:0007669"/>
    <property type="project" value="UniProtKB-SubCell"/>
</dbReference>
<comment type="similarity">
    <text evidence="2">Belongs to the PC-esterase family. TBL subfamily.</text>
</comment>
<comment type="subcellular location">
    <subcellularLocation>
        <location evidence="1">Membrane</location>
        <topology evidence="1">Single-pass membrane protein</topology>
    </subcellularLocation>
</comment>
<comment type="caution">
    <text evidence="11">The sequence shown here is derived from an EMBL/GenBank/DDBJ whole genome shotgun (WGS) entry which is preliminary data.</text>
</comment>
<evidence type="ECO:0000256" key="8">
    <source>
        <dbReference type="SAM" id="Phobius"/>
    </source>
</evidence>
<evidence type="ECO:0000256" key="3">
    <source>
        <dbReference type="ARBA" id="ARBA00022692"/>
    </source>
</evidence>
<dbReference type="Pfam" id="PF14416">
    <property type="entry name" value="PMR5N"/>
    <property type="match status" value="1"/>
</dbReference>
<evidence type="ECO:0000256" key="7">
    <source>
        <dbReference type="SAM" id="MobiDB-lite"/>
    </source>
</evidence>
<feature type="non-terminal residue" evidence="11">
    <location>
        <position position="470"/>
    </location>
</feature>
<reference evidence="11" key="1">
    <citation type="submission" date="2020-06" db="EMBL/GenBank/DDBJ databases">
        <authorList>
            <person name="Li T."/>
            <person name="Hu X."/>
            <person name="Zhang T."/>
            <person name="Song X."/>
            <person name="Zhang H."/>
            <person name="Dai N."/>
            <person name="Sheng W."/>
            <person name="Hou X."/>
            <person name="Wei L."/>
        </authorList>
    </citation>
    <scope>NUCLEOTIDE SEQUENCE</scope>
    <source>
        <strain evidence="11">G02</strain>
        <tissue evidence="11">Leaf</tissue>
    </source>
</reference>
<feature type="domain" description="Trichome birefringence-like C-terminal" evidence="9">
    <location>
        <begin position="288"/>
        <end position="470"/>
    </location>
</feature>
<dbReference type="AlphaFoldDB" id="A0AAW2MYD4"/>
<dbReference type="Pfam" id="PF13839">
    <property type="entry name" value="PC-Esterase"/>
    <property type="match status" value="1"/>
</dbReference>
<name>A0AAW2MYD4_SESRA</name>
<evidence type="ECO:0000256" key="2">
    <source>
        <dbReference type="ARBA" id="ARBA00007727"/>
    </source>
</evidence>
<keyword evidence="3 8" id="KW-0812">Transmembrane</keyword>
<evidence type="ECO:0000313" key="11">
    <source>
        <dbReference type="EMBL" id="KAL0336121.1"/>
    </source>
</evidence>
<feature type="compositionally biased region" description="Basic and acidic residues" evidence="7">
    <location>
        <begin position="172"/>
        <end position="183"/>
    </location>
</feature>
<protein>
    <submittedName>
        <fullName evidence="11">Protein trichome birefringence-like 2</fullName>
    </submittedName>
</protein>
<dbReference type="PANTHER" id="PTHR32285">
    <property type="entry name" value="PROTEIN TRICHOME BIREFRINGENCE-LIKE 9-RELATED"/>
    <property type="match status" value="1"/>
</dbReference>
<feature type="domain" description="Trichome birefringence-like N-terminal" evidence="10">
    <location>
        <begin position="235"/>
        <end position="287"/>
    </location>
</feature>
<dbReference type="PANTHER" id="PTHR32285:SF208">
    <property type="entry name" value="PROTEIN TRICHOME BIREFRINGENCE-LIKE 2"/>
    <property type="match status" value="1"/>
</dbReference>
<evidence type="ECO:0000256" key="6">
    <source>
        <dbReference type="ARBA" id="ARBA00023136"/>
    </source>
</evidence>
<keyword evidence="6 8" id="KW-0472">Membrane</keyword>
<gene>
    <name evidence="11" type="ORF">Sradi_4824000</name>
</gene>
<dbReference type="GO" id="GO:0016413">
    <property type="term" value="F:O-acetyltransferase activity"/>
    <property type="evidence" value="ECO:0007669"/>
    <property type="project" value="InterPro"/>
</dbReference>
<evidence type="ECO:0000259" key="9">
    <source>
        <dbReference type="Pfam" id="PF13839"/>
    </source>
</evidence>
<accession>A0AAW2MYD4</accession>
<dbReference type="EMBL" id="JACGWJ010000021">
    <property type="protein sequence ID" value="KAL0336121.1"/>
    <property type="molecule type" value="Genomic_DNA"/>
</dbReference>
<feature type="region of interest" description="Disordered" evidence="7">
    <location>
        <begin position="153"/>
        <end position="205"/>
    </location>
</feature>
<feature type="transmembrane region" description="Helical" evidence="8">
    <location>
        <begin position="30"/>
        <end position="49"/>
    </location>
</feature>
<feature type="compositionally biased region" description="Polar residues" evidence="7">
    <location>
        <begin position="154"/>
        <end position="164"/>
    </location>
</feature>
<evidence type="ECO:0000256" key="1">
    <source>
        <dbReference type="ARBA" id="ARBA00004167"/>
    </source>
</evidence>
<proteinExistence type="inferred from homology"/>
<keyword evidence="5 8" id="KW-1133">Transmembrane helix</keyword>
<dbReference type="InterPro" id="IPR026057">
    <property type="entry name" value="TBL_C"/>
</dbReference>
<reference evidence="11" key="2">
    <citation type="journal article" date="2024" name="Plant">
        <title>Genomic evolution and insights into agronomic trait innovations of Sesamum species.</title>
        <authorList>
            <person name="Miao H."/>
            <person name="Wang L."/>
            <person name="Qu L."/>
            <person name="Liu H."/>
            <person name="Sun Y."/>
            <person name="Le M."/>
            <person name="Wang Q."/>
            <person name="Wei S."/>
            <person name="Zheng Y."/>
            <person name="Lin W."/>
            <person name="Duan Y."/>
            <person name="Cao H."/>
            <person name="Xiong S."/>
            <person name="Wang X."/>
            <person name="Wei L."/>
            <person name="Li C."/>
            <person name="Ma Q."/>
            <person name="Ju M."/>
            <person name="Zhao R."/>
            <person name="Li G."/>
            <person name="Mu C."/>
            <person name="Tian Q."/>
            <person name="Mei H."/>
            <person name="Zhang T."/>
            <person name="Gao T."/>
            <person name="Zhang H."/>
        </authorList>
    </citation>
    <scope>NUCLEOTIDE SEQUENCE</scope>
    <source>
        <strain evidence="11">G02</strain>
    </source>
</reference>